<reference evidence="2 3" key="1">
    <citation type="submission" date="2023-12" db="EMBL/GenBank/DDBJ databases">
        <title>the genome sequence of Hyalangium sp. s54d21.</title>
        <authorList>
            <person name="Zhang X."/>
        </authorList>
    </citation>
    <scope>NUCLEOTIDE SEQUENCE [LARGE SCALE GENOMIC DNA]</scope>
    <source>
        <strain evidence="3">s54d21</strain>
    </source>
</reference>
<protein>
    <recommendedName>
        <fullName evidence="4">Lipoprotein</fullName>
    </recommendedName>
</protein>
<dbReference type="EMBL" id="JAXIVS010000003">
    <property type="protein sequence ID" value="MDY7226839.1"/>
    <property type="molecule type" value="Genomic_DNA"/>
</dbReference>
<evidence type="ECO:0000313" key="3">
    <source>
        <dbReference type="Proteomes" id="UP001291309"/>
    </source>
</evidence>
<organism evidence="2 3">
    <name type="scientific">Hyalangium rubrum</name>
    <dbReference type="NCBI Taxonomy" id="3103134"/>
    <lineage>
        <taxon>Bacteria</taxon>
        <taxon>Pseudomonadati</taxon>
        <taxon>Myxococcota</taxon>
        <taxon>Myxococcia</taxon>
        <taxon>Myxococcales</taxon>
        <taxon>Cystobacterineae</taxon>
        <taxon>Archangiaceae</taxon>
        <taxon>Hyalangium</taxon>
    </lineage>
</organism>
<dbReference type="Proteomes" id="UP001291309">
    <property type="component" value="Unassembled WGS sequence"/>
</dbReference>
<comment type="caution">
    <text evidence="2">The sequence shown here is derived from an EMBL/GenBank/DDBJ whole genome shotgun (WGS) entry which is preliminary data.</text>
</comment>
<dbReference type="RefSeq" id="WP_321545563.1">
    <property type="nucleotide sequence ID" value="NZ_JAXIVS010000003.1"/>
</dbReference>
<feature type="region of interest" description="Disordered" evidence="1">
    <location>
        <begin position="47"/>
        <end position="70"/>
    </location>
</feature>
<evidence type="ECO:0000313" key="2">
    <source>
        <dbReference type="EMBL" id="MDY7226839.1"/>
    </source>
</evidence>
<feature type="compositionally biased region" description="Basic and acidic residues" evidence="1">
    <location>
        <begin position="47"/>
        <end position="60"/>
    </location>
</feature>
<sequence length="168" mass="18601">MSLQPVVNVPGTLEGPPPEMPSSVATQHAQPSRAPALAPMWEILEAETRGSEAGRDEKVDGWSGQPWRRQLKNPRDYERQVARDPLVGRLLCEGHATDAEMAWLAGGIQAAASPRTLSIRQVVVFAEGLNGRIARARSDDELLQLVYLRRNAEDLAWRMLDWANSGRL</sequence>
<gene>
    <name evidence="2" type="ORF">SYV04_10585</name>
</gene>
<evidence type="ECO:0000256" key="1">
    <source>
        <dbReference type="SAM" id="MobiDB-lite"/>
    </source>
</evidence>
<accession>A0ABU5H133</accession>
<evidence type="ECO:0008006" key="4">
    <source>
        <dbReference type="Google" id="ProtNLM"/>
    </source>
</evidence>
<proteinExistence type="predicted"/>
<name>A0ABU5H133_9BACT</name>
<keyword evidence="3" id="KW-1185">Reference proteome</keyword>
<feature type="region of interest" description="Disordered" evidence="1">
    <location>
        <begin position="1"/>
        <end position="30"/>
    </location>
</feature>